<evidence type="ECO:0000256" key="3">
    <source>
        <dbReference type="ARBA" id="ARBA00023163"/>
    </source>
</evidence>
<dbReference type="InterPro" id="IPR002577">
    <property type="entry name" value="HTH_HxlR"/>
</dbReference>
<dbReference type="SUPFAM" id="SSF46785">
    <property type="entry name" value="Winged helix' DNA-binding domain"/>
    <property type="match status" value="1"/>
</dbReference>
<evidence type="ECO:0000256" key="1">
    <source>
        <dbReference type="ARBA" id="ARBA00023015"/>
    </source>
</evidence>
<sequence length="133" mass="14675">MNVLDAIKRPSRAQKGYKGDLSSADCPSRGVLDHVTSRWGSLVLMVLLDGAHRFSELRRRIGGVSEKMLAQSLRALEGDGFVLRTVYATVPPQVEYSLTPLGLEVATHISGLTCWIEDNLPKVMSVRAKLELR</sequence>
<protein>
    <submittedName>
        <fullName evidence="5">Transcriptional regulator, HxlR family</fullName>
    </submittedName>
</protein>
<dbReference type="PANTHER" id="PTHR33204:SF37">
    <property type="entry name" value="HTH-TYPE TRANSCRIPTIONAL REGULATOR YODB"/>
    <property type="match status" value="1"/>
</dbReference>
<dbReference type="HOGENOM" id="CLU_111585_2_0_0"/>
<evidence type="ECO:0000313" key="6">
    <source>
        <dbReference type="Proteomes" id="UP000000343"/>
    </source>
</evidence>
<reference evidence="6" key="1">
    <citation type="submission" date="2011-01" db="EMBL/GenBank/DDBJ databases">
        <title>Complete sequence of chromosome of Acidobacterium sp. MP5ACTX9.</title>
        <authorList>
            <consortium name="US DOE Joint Genome Institute"/>
            <person name="Lucas S."/>
            <person name="Copeland A."/>
            <person name="Lapidus A."/>
            <person name="Cheng J.-F."/>
            <person name="Goodwin L."/>
            <person name="Pitluck S."/>
            <person name="Teshima H."/>
            <person name="Detter J.C."/>
            <person name="Han C."/>
            <person name="Tapia R."/>
            <person name="Land M."/>
            <person name="Hauser L."/>
            <person name="Kyrpides N."/>
            <person name="Ivanova N."/>
            <person name="Ovchinnikova G."/>
            <person name="Pagani I."/>
            <person name="Rawat S.R."/>
            <person name="Mannisto M."/>
            <person name="Haggblom M.M."/>
            <person name="Woyke T."/>
        </authorList>
    </citation>
    <scope>NUCLEOTIDE SEQUENCE [LARGE SCALE GENOMIC DNA]</scope>
    <source>
        <strain evidence="6">MP5ACTX9</strain>
    </source>
</reference>
<feature type="domain" description="HTH hxlR-type" evidence="4">
    <location>
        <begin position="26"/>
        <end position="124"/>
    </location>
</feature>
<evidence type="ECO:0000259" key="4">
    <source>
        <dbReference type="PROSITE" id="PS51118"/>
    </source>
</evidence>
<dbReference type="KEGG" id="acm:AciX9_2912"/>
<dbReference type="AlphaFoldDB" id="E8WZ20"/>
<dbReference type="OrthoDB" id="9791143at2"/>
<keyword evidence="2" id="KW-0238">DNA-binding</keyword>
<dbReference type="PROSITE" id="PS51118">
    <property type="entry name" value="HTH_HXLR"/>
    <property type="match status" value="1"/>
</dbReference>
<keyword evidence="3" id="KW-0804">Transcription</keyword>
<dbReference type="eggNOG" id="COG1733">
    <property type="taxonomic scope" value="Bacteria"/>
</dbReference>
<dbReference type="GO" id="GO:0003677">
    <property type="term" value="F:DNA binding"/>
    <property type="evidence" value="ECO:0007669"/>
    <property type="project" value="UniProtKB-KW"/>
</dbReference>
<dbReference type="Proteomes" id="UP000000343">
    <property type="component" value="Chromosome"/>
</dbReference>
<keyword evidence="6" id="KW-1185">Reference proteome</keyword>
<dbReference type="InterPro" id="IPR036388">
    <property type="entry name" value="WH-like_DNA-bd_sf"/>
</dbReference>
<evidence type="ECO:0000256" key="2">
    <source>
        <dbReference type="ARBA" id="ARBA00023125"/>
    </source>
</evidence>
<proteinExistence type="predicted"/>
<accession>E8WZ20</accession>
<name>E8WZ20_GRATM</name>
<dbReference type="EMBL" id="CP002480">
    <property type="protein sequence ID" value="ADW69935.1"/>
    <property type="molecule type" value="Genomic_DNA"/>
</dbReference>
<gene>
    <name evidence="5" type="ordered locus">AciX9_2912</name>
</gene>
<dbReference type="PaxDb" id="1198114-AciX9_2912"/>
<dbReference type="STRING" id="1198114.AciX9_2912"/>
<organism evidence="6">
    <name type="scientific">Granulicella tundricola (strain ATCC BAA-1859 / DSM 23138 / MP5ACTX9)</name>
    <dbReference type="NCBI Taxonomy" id="1198114"/>
    <lineage>
        <taxon>Bacteria</taxon>
        <taxon>Pseudomonadati</taxon>
        <taxon>Acidobacteriota</taxon>
        <taxon>Terriglobia</taxon>
        <taxon>Terriglobales</taxon>
        <taxon>Acidobacteriaceae</taxon>
        <taxon>Granulicella</taxon>
    </lineage>
</organism>
<dbReference type="InterPro" id="IPR036390">
    <property type="entry name" value="WH_DNA-bd_sf"/>
</dbReference>
<keyword evidence="1" id="KW-0805">Transcription regulation</keyword>
<evidence type="ECO:0000313" key="5">
    <source>
        <dbReference type="EMBL" id="ADW69935.1"/>
    </source>
</evidence>
<dbReference type="PANTHER" id="PTHR33204">
    <property type="entry name" value="TRANSCRIPTIONAL REGULATOR, MARR FAMILY"/>
    <property type="match status" value="1"/>
</dbReference>
<dbReference type="Pfam" id="PF01638">
    <property type="entry name" value="HxlR"/>
    <property type="match status" value="1"/>
</dbReference>
<dbReference type="Gene3D" id="1.10.10.10">
    <property type="entry name" value="Winged helix-like DNA-binding domain superfamily/Winged helix DNA-binding domain"/>
    <property type="match status" value="1"/>
</dbReference>
<dbReference type="RefSeq" id="WP_013581250.1">
    <property type="nucleotide sequence ID" value="NC_015064.1"/>
</dbReference>